<dbReference type="AlphaFoldDB" id="A0A9Q1LB71"/>
<name>A0A9Q1LB71_9SOLA</name>
<reference evidence="3" key="1">
    <citation type="journal article" date="2023" name="Proc. Natl. Acad. Sci. U.S.A.">
        <title>Genomic and structural basis for evolution of tropane alkaloid biosynthesis.</title>
        <authorList>
            <person name="Wanga Y.-J."/>
            <person name="Taina T."/>
            <person name="Yua J.-Y."/>
            <person name="Lia J."/>
            <person name="Xua B."/>
            <person name="Chenc J."/>
            <person name="D'Auriad J.C."/>
            <person name="Huanga J.-P."/>
            <person name="Huanga S.-X."/>
        </authorList>
    </citation>
    <scope>NUCLEOTIDE SEQUENCE [LARGE SCALE GENOMIC DNA]</scope>
    <source>
        <strain evidence="3">cv. KIB-2019</strain>
    </source>
</reference>
<dbReference type="EMBL" id="JAJAGQ010000020">
    <property type="protein sequence ID" value="KAJ8532261.1"/>
    <property type="molecule type" value="Genomic_DNA"/>
</dbReference>
<evidence type="ECO:0000256" key="1">
    <source>
        <dbReference type="SAM" id="Phobius"/>
    </source>
</evidence>
<keyword evidence="1" id="KW-0812">Transmembrane</keyword>
<organism evidence="2 3">
    <name type="scientific">Anisodus acutangulus</name>
    <dbReference type="NCBI Taxonomy" id="402998"/>
    <lineage>
        <taxon>Eukaryota</taxon>
        <taxon>Viridiplantae</taxon>
        <taxon>Streptophyta</taxon>
        <taxon>Embryophyta</taxon>
        <taxon>Tracheophyta</taxon>
        <taxon>Spermatophyta</taxon>
        <taxon>Magnoliopsida</taxon>
        <taxon>eudicotyledons</taxon>
        <taxon>Gunneridae</taxon>
        <taxon>Pentapetalae</taxon>
        <taxon>asterids</taxon>
        <taxon>lamiids</taxon>
        <taxon>Solanales</taxon>
        <taxon>Solanaceae</taxon>
        <taxon>Solanoideae</taxon>
        <taxon>Hyoscyameae</taxon>
        <taxon>Anisodus</taxon>
    </lineage>
</organism>
<keyword evidence="1" id="KW-0472">Membrane</keyword>
<gene>
    <name evidence="2" type="ORF">K7X08_012184</name>
</gene>
<proteinExistence type="predicted"/>
<dbReference type="Proteomes" id="UP001152561">
    <property type="component" value="Unassembled WGS sequence"/>
</dbReference>
<keyword evidence="1" id="KW-1133">Transmembrane helix</keyword>
<dbReference type="OrthoDB" id="1773794at2759"/>
<keyword evidence="3" id="KW-1185">Reference proteome</keyword>
<comment type="caution">
    <text evidence="2">The sequence shown here is derived from an EMBL/GenBank/DDBJ whole genome shotgun (WGS) entry which is preliminary data.</text>
</comment>
<feature type="transmembrane region" description="Helical" evidence="1">
    <location>
        <begin position="45"/>
        <end position="65"/>
    </location>
</feature>
<evidence type="ECO:0000313" key="3">
    <source>
        <dbReference type="Proteomes" id="UP001152561"/>
    </source>
</evidence>
<protein>
    <submittedName>
        <fullName evidence="2">Uncharacterized protein</fullName>
    </submittedName>
</protein>
<evidence type="ECO:0000313" key="2">
    <source>
        <dbReference type="EMBL" id="KAJ8532261.1"/>
    </source>
</evidence>
<sequence length="101" mass="11181">MCSKKSGAQSDFQASGVNAMKKLLIADAKPMLISRIPESLKKAEWSFQVLSPLTMVLICLVCILCHMEMGCLFVVTSSIVCRTVEKVADEYKLSLIFFTLT</sequence>
<accession>A0A9Q1LB71</accession>